<dbReference type="AlphaFoldDB" id="A0A5B7CPA6"/>
<comment type="caution">
    <text evidence="2">The sequence shown here is derived from an EMBL/GenBank/DDBJ whole genome shotgun (WGS) entry which is preliminary data.</text>
</comment>
<feature type="region of interest" description="Disordered" evidence="1">
    <location>
        <begin position="1"/>
        <end position="31"/>
    </location>
</feature>
<keyword evidence="3" id="KW-1185">Reference proteome</keyword>
<dbReference type="Proteomes" id="UP000324222">
    <property type="component" value="Unassembled WGS sequence"/>
</dbReference>
<feature type="region of interest" description="Disordered" evidence="1">
    <location>
        <begin position="114"/>
        <end position="141"/>
    </location>
</feature>
<gene>
    <name evidence="2" type="ORF">E2C01_004214</name>
</gene>
<accession>A0A5B7CPA6</accession>
<evidence type="ECO:0000313" key="2">
    <source>
        <dbReference type="EMBL" id="MPC11547.1"/>
    </source>
</evidence>
<organism evidence="2 3">
    <name type="scientific">Portunus trituberculatus</name>
    <name type="common">Swimming crab</name>
    <name type="synonym">Neptunus trituberculatus</name>
    <dbReference type="NCBI Taxonomy" id="210409"/>
    <lineage>
        <taxon>Eukaryota</taxon>
        <taxon>Metazoa</taxon>
        <taxon>Ecdysozoa</taxon>
        <taxon>Arthropoda</taxon>
        <taxon>Crustacea</taxon>
        <taxon>Multicrustacea</taxon>
        <taxon>Malacostraca</taxon>
        <taxon>Eumalacostraca</taxon>
        <taxon>Eucarida</taxon>
        <taxon>Decapoda</taxon>
        <taxon>Pleocyemata</taxon>
        <taxon>Brachyura</taxon>
        <taxon>Eubrachyura</taxon>
        <taxon>Portunoidea</taxon>
        <taxon>Portunidae</taxon>
        <taxon>Portuninae</taxon>
        <taxon>Portunus</taxon>
    </lineage>
</organism>
<evidence type="ECO:0000313" key="3">
    <source>
        <dbReference type="Proteomes" id="UP000324222"/>
    </source>
</evidence>
<dbReference type="EMBL" id="VSRR010000168">
    <property type="protein sequence ID" value="MPC11547.1"/>
    <property type="molecule type" value="Genomic_DNA"/>
</dbReference>
<name>A0A5B7CPA6_PORTR</name>
<feature type="compositionally biased region" description="Basic and acidic residues" evidence="1">
    <location>
        <begin position="7"/>
        <end position="31"/>
    </location>
</feature>
<evidence type="ECO:0000256" key="1">
    <source>
        <dbReference type="SAM" id="MobiDB-lite"/>
    </source>
</evidence>
<reference evidence="2 3" key="1">
    <citation type="submission" date="2019-05" db="EMBL/GenBank/DDBJ databases">
        <title>Another draft genome of Portunus trituberculatus and its Hox gene families provides insights of decapod evolution.</title>
        <authorList>
            <person name="Jeong J.-H."/>
            <person name="Song I."/>
            <person name="Kim S."/>
            <person name="Choi T."/>
            <person name="Kim D."/>
            <person name="Ryu S."/>
            <person name="Kim W."/>
        </authorList>
    </citation>
    <scope>NUCLEOTIDE SEQUENCE [LARGE SCALE GENOMIC DNA]</scope>
    <source>
        <tissue evidence="2">Muscle</tissue>
    </source>
</reference>
<sequence>MSHARCSHWEKPGTRRNEGGEGGREEGEMERKWNHACFRVREVFKRMGSNPGHGPSVGISALVKKRRVRTYEVSGRWQWSERVGVVGGADDSVGGAAVTLGVSAATIGTCHPRSLASEASRARRRSLTPHAPPRPARLAAE</sequence>
<protein>
    <submittedName>
        <fullName evidence="2">Uncharacterized protein</fullName>
    </submittedName>
</protein>
<proteinExistence type="predicted"/>